<dbReference type="AlphaFoldDB" id="A0AAV4U0I5"/>
<sequence length="108" mass="12707">MKEAQRERVGWRNFWALIRTRGADTEMQFQNSHKSFNRGNMSSFFRGAWVEKERVDKVSGSALRAIPISSADMMEFGIYIEENEKGTFFKGQNRRWSFLHYELCAVLC</sequence>
<dbReference type="Proteomes" id="UP001054945">
    <property type="component" value="Unassembled WGS sequence"/>
</dbReference>
<evidence type="ECO:0000313" key="1">
    <source>
        <dbReference type="EMBL" id="GIY51249.1"/>
    </source>
</evidence>
<comment type="caution">
    <text evidence="1">The sequence shown here is derived from an EMBL/GenBank/DDBJ whole genome shotgun (WGS) entry which is preliminary data.</text>
</comment>
<proteinExistence type="predicted"/>
<keyword evidence="2" id="KW-1185">Reference proteome</keyword>
<name>A0AAV4U0I5_CAEEX</name>
<dbReference type="EMBL" id="BPLR01012085">
    <property type="protein sequence ID" value="GIY51249.1"/>
    <property type="molecule type" value="Genomic_DNA"/>
</dbReference>
<protein>
    <submittedName>
        <fullName evidence="1">Uncharacterized protein</fullName>
    </submittedName>
</protein>
<reference evidence="1 2" key="1">
    <citation type="submission" date="2021-06" db="EMBL/GenBank/DDBJ databases">
        <title>Caerostris extrusa draft genome.</title>
        <authorList>
            <person name="Kono N."/>
            <person name="Arakawa K."/>
        </authorList>
    </citation>
    <scope>NUCLEOTIDE SEQUENCE [LARGE SCALE GENOMIC DNA]</scope>
</reference>
<gene>
    <name evidence="1" type="ORF">CEXT_261411</name>
</gene>
<accession>A0AAV4U0I5</accession>
<evidence type="ECO:0000313" key="2">
    <source>
        <dbReference type="Proteomes" id="UP001054945"/>
    </source>
</evidence>
<organism evidence="1 2">
    <name type="scientific">Caerostris extrusa</name>
    <name type="common">Bark spider</name>
    <name type="synonym">Caerostris bankana</name>
    <dbReference type="NCBI Taxonomy" id="172846"/>
    <lineage>
        <taxon>Eukaryota</taxon>
        <taxon>Metazoa</taxon>
        <taxon>Ecdysozoa</taxon>
        <taxon>Arthropoda</taxon>
        <taxon>Chelicerata</taxon>
        <taxon>Arachnida</taxon>
        <taxon>Araneae</taxon>
        <taxon>Araneomorphae</taxon>
        <taxon>Entelegynae</taxon>
        <taxon>Araneoidea</taxon>
        <taxon>Araneidae</taxon>
        <taxon>Caerostris</taxon>
    </lineage>
</organism>